<feature type="domain" description="Protein NPAT C-terminal" evidence="2">
    <location>
        <begin position="910"/>
        <end position="1163"/>
    </location>
</feature>
<sequence length="1163" mass="124927">MLLPSDVARLVLGYLQEEGLSATTQAFIHESPNLKEYADHTIGDGTIPACVFSIFGKGLTTILNEYVATKSKESRPEVPAVMTSLWKKLDFTLNQIKQQVLTVASADSVVCSSVSVTSSIVSPAHTSHSVLSHSTPLSFTAQHSRPAISSGTLQQIQDVRLITSSQYHKTCNMLCFSFLFHLKNGGSDSVWGLFSLKYISCSVCRDGNFPQLVIQNARDKILGDRSLQEKLAENINKILASDPVPQTSKASSSTVEADPSIDEILGLQGEIHMSDDAIHDILEQTESDPAFQALYDLFDFSNYDLFCFNFVFQITSESQLFFCNWMMKTAQERKTRESTAPTLLKKTILGPSGRSSRIENSSARLLVSHKPSSAALDSKRKEKASLLNNSIFLTQIDIDEPLNAPPPISGNVVAPEPATKDNNSNSSILNESSTVPSSKPSDAFPVPEATPTSNVDKNQESKQAQVSKDQHDALPLAQSNQPVIFLPSPIELNNAPNGTPDLPKMVISTTSDTHRSVSTSATFTATTASSTHTSPAPSTASAAPNPPISNLTAPSKSGADSSVVSLKIIISDNKDEDSSNDPALSQADSSISGDKIPTIYLSSPAKSPALPDTPKANSDEVAQAVSGLQSSEAHASPLGGKVGALIASPLTGTSQIQQNYIIQLPLDTSTPAIQGSETIKSSSTVAIKWSSPGKLNVDLKGTEQHLVSKLAPPMLAESTSQQDTAKGPNHKRILCFDSSAEAKTATTLPPADNTSTSQPVKQTQKTNKQSVTRTRPTILDGNKPKRRVQTVRCPPDPQTDGSFMKEADKPMSPQQHQQEPFKKTIDKQDNIIHNQKAQCADSSRVDASHSDTEKKSESERKSKSTDINHSHDQDGNGAKAKDGQGSRLWSSDSARRLGIRKEKEDSSKKEHTEKAPAKSREGHTEKRVASQEIPNVTANKENEIKSSTQEQQAASSSSASIDLSPQASTLPTSNPQTKTSKPLSKTSSLAKQAAEMLHDIQGLSSPSTPGKKSAVGSSDLSGCNQKESADTPRTPRQKKGKDGEGTPKHLMPNTPDIPSCSPASEAGSENSINMAAHTLMILSRAAITRTGTPLKDSLRQEGFQEKSPTSSKNSKKRKLTSPAASPMQHPHGFSSGNERKKLSDCFPHDLDVDKFLSSLHYVE</sequence>
<organism evidence="3 4">
    <name type="scientific">Mola mola</name>
    <name type="common">Ocean sunfish</name>
    <name type="synonym">Tetraodon mola</name>
    <dbReference type="NCBI Taxonomy" id="94237"/>
    <lineage>
        <taxon>Eukaryota</taxon>
        <taxon>Metazoa</taxon>
        <taxon>Chordata</taxon>
        <taxon>Craniata</taxon>
        <taxon>Vertebrata</taxon>
        <taxon>Euteleostomi</taxon>
        <taxon>Actinopterygii</taxon>
        <taxon>Neopterygii</taxon>
        <taxon>Teleostei</taxon>
        <taxon>Neoteleostei</taxon>
        <taxon>Acanthomorphata</taxon>
        <taxon>Eupercaria</taxon>
        <taxon>Tetraodontiformes</taxon>
        <taxon>Molidae</taxon>
        <taxon>Mola</taxon>
    </lineage>
</organism>
<feature type="compositionally biased region" description="Basic and acidic residues" evidence="1">
    <location>
        <begin position="819"/>
        <end position="830"/>
    </location>
</feature>
<reference evidence="3" key="1">
    <citation type="submission" date="2025-08" db="UniProtKB">
        <authorList>
            <consortium name="Ensembl"/>
        </authorList>
    </citation>
    <scope>IDENTIFICATION</scope>
</reference>
<feature type="region of interest" description="Disordered" evidence="1">
    <location>
        <begin position="1092"/>
        <end position="1144"/>
    </location>
</feature>
<dbReference type="InterPro" id="IPR052850">
    <property type="entry name" value="NPAT_LisH"/>
</dbReference>
<feature type="compositionally biased region" description="Low complexity" evidence="1">
    <location>
        <begin position="422"/>
        <end position="433"/>
    </location>
</feature>
<dbReference type="GO" id="GO:0003712">
    <property type="term" value="F:transcription coregulator activity"/>
    <property type="evidence" value="ECO:0007669"/>
    <property type="project" value="TreeGrafter"/>
</dbReference>
<dbReference type="PROSITE" id="PS50896">
    <property type="entry name" value="LISH"/>
    <property type="match status" value="1"/>
</dbReference>
<accession>A0A3Q3VVS6</accession>
<dbReference type="Pfam" id="PF15712">
    <property type="entry name" value="NPAT_C"/>
    <property type="match status" value="1"/>
</dbReference>
<feature type="compositionally biased region" description="Low complexity" evidence="1">
    <location>
        <begin position="518"/>
        <end position="543"/>
    </location>
</feature>
<feature type="compositionally biased region" description="Polar residues" evidence="1">
    <location>
        <begin position="831"/>
        <end position="841"/>
    </location>
</feature>
<dbReference type="STRING" id="94237.ENSMMOP00000005703"/>
<feature type="compositionally biased region" description="Polar residues" evidence="1">
    <location>
        <begin position="580"/>
        <end position="592"/>
    </location>
</feature>
<feature type="compositionally biased region" description="Basic and acidic residues" evidence="1">
    <location>
        <begin position="893"/>
        <end position="929"/>
    </location>
</feature>
<feature type="compositionally biased region" description="Polar residues" evidence="1">
    <location>
        <begin position="450"/>
        <end position="467"/>
    </location>
</feature>
<feature type="compositionally biased region" description="Polar residues" evidence="1">
    <location>
        <begin position="1002"/>
        <end position="1026"/>
    </location>
</feature>
<feature type="region of interest" description="Disordered" evidence="1">
    <location>
        <begin position="488"/>
        <end position="558"/>
    </location>
</feature>
<feature type="compositionally biased region" description="Basic and acidic residues" evidence="1">
    <location>
        <begin position="843"/>
        <end position="884"/>
    </location>
</feature>
<feature type="region of interest" description="Disordered" evidence="1">
    <location>
        <begin position="573"/>
        <end position="634"/>
    </location>
</feature>
<keyword evidence="4" id="KW-1185">Reference proteome</keyword>
<evidence type="ECO:0000259" key="2">
    <source>
        <dbReference type="Pfam" id="PF15712"/>
    </source>
</evidence>
<feature type="compositionally biased region" description="Low complexity" evidence="1">
    <location>
        <begin position="977"/>
        <end position="991"/>
    </location>
</feature>
<feature type="region of interest" description="Disordered" evidence="1">
    <location>
        <begin position="407"/>
        <end position="471"/>
    </location>
</feature>
<dbReference type="InterPro" id="IPR006594">
    <property type="entry name" value="LisH"/>
</dbReference>
<dbReference type="OMA" id="ITIVYEM"/>
<dbReference type="InterPro" id="IPR031442">
    <property type="entry name" value="NPAT_C"/>
</dbReference>
<evidence type="ECO:0000313" key="4">
    <source>
        <dbReference type="Proteomes" id="UP000261620"/>
    </source>
</evidence>
<dbReference type="GO" id="GO:0005634">
    <property type="term" value="C:nucleus"/>
    <property type="evidence" value="ECO:0007669"/>
    <property type="project" value="TreeGrafter"/>
</dbReference>
<protein>
    <recommendedName>
        <fullName evidence="2">Protein NPAT C-terminal domain-containing protein</fullName>
    </recommendedName>
</protein>
<dbReference type="Ensembl" id="ENSMMOT00000005804.1">
    <property type="protein sequence ID" value="ENSMMOP00000005703.1"/>
    <property type="gene ID" value="ENSMMOG00000004492.1"/>
</dbReference>
<dbReference type="Proteomes" id="UP000261620">
    <property type="component" value="Unplaced"/>
</dbReference>
<feature type="compositionally biased region" description="Low complexity" evidence="1">
    <location>
        <begin position="946"/>
        <end position="968"/>
    </location>
</feature>
<name>A0A3Q3VVS6_MOLML</name>
<evidence type="ECO:0000313" key="3">
    <source>
        <dbReference type="Ensembl" id="ENSMMOP00000005703.1"/>
    </source>
</evidence>
<feature type="compositionally biased region" description="Polar residues" evidence="1">
    <location>
        <begin position="746"/>
        <end position="775"/>
    </location>
</feature>
<feature type="compositionally biased region" description="Polar residues" evidence="1">
    <location>
        <begin position="548"/>
        <end position="558"/>
    </location>
</feature>
<evidence type="ECO:0000256" key="1">
    <source>
        <dbReference type="SAM" id="MobiDB-lite"/>
    </source>
</evidence>
<proteinExistence type="predicted"/>
<dbReference type="AlphaFoldDB" id="A0A3Q3VVS6"/>
<reference evidence="3" key="2">
    <citation type="submission" date="2025-09" db="UniProtKB">
        <authorList>
            <consortium name="Ensembl"/>
        </authorList>
    </citation>
    <scope>IDENTIFICATION</scope>
</reference>
<dbReference type="PANTHER" id="PTHR15087:SF14">
    <property type="entry name" value="PROTEIN NPAT"/>
    <property type="match status" value="1"/>
</dbReference>
<feature type="region of interest" description="Disordered" evidence="1">
    <location>
        <begin position="746"/>
        <end position="1071"/>
    </location>
</feature>
<dbReference type="PANTHER" id="PTHR15087">
    <property type="entry name" value="PROTEIN NPAT"/>
    <property type="match status" value="1"/>
</dbReference>